<dbReference type="PANTHER" id="PTHR10344:SF1">
    <property type="entry name" value="THYMIDYLATE KINASE"/>
    <property type="match status" value="1"/>
</dbReference>
<comment type="similarity">
    <text evidence="2">Belongs to the thymidylate kinase family.</text>
</comment>
<evidence type="ECO:0000256" key="6">
    <source>
        <dbReference type="ARBA" id="ARBA00022727"/>
    </source>
</evidence>
<dbReference type="Proteomes" id="UP000095023">
    <property type="component" value="Unassembled WGS sequence"/>
</dbReference>
<comment type="pathway">
    <text evidence="1">Pyrimidine metabolism; dTTP biosynthesis.</text>
</comment>
<dbReference type="GO" id="GO:0006233">
    <property type="term" value="P:dTDP biosynthetic process"/>
    <property type="evidence" value="ECO:0007669"/>
    <property type="project" value="EnsemblFungi"/>
</dbReference>
<keyword evidence="8" id="KW-0418">Kinase</keyword>
<evidence type="ECO:0000256" key="3">
    <source>
        <dbReference type="ARBA" id="ARBA00012980"/>
    </source>
</evidence>
<dbReference type="GO" id="GO:0120136">
    <property type="term" value="F:dUMP kinase activity"/>
    <property type="evidence" value="ECO:0007669"/>
    <property type="project" value="EnsemblFungi"/>
</dbReference>
<dbReference type="EMBL" id="KV453843">
    <property type="protein sequence ID" value="ODV88699.1"/>
    <property type="molecule type" value="Genomic_DNA"/>
</dbReference>
<name>A0A1E4TAD4_9ASCO</name>
<evidence type="ECO:0000313" key="12">
    <source>
        <dbReference type="Proteomes" id="UP000095023"/>
    </source>
</evidence>
<proteinExistence type="inferred from homology"/>
<dbReference type="AlphaFoldDB" id="A0A1E4TAD4"/>
<evidence type="ECO:0000256" key="4">
    <source>
        <dbReference type="ARBA" id="ARBA00017144"/>
    </source>
</evidence>
<keyword evidence="5" id="KW-0808">Transferase</keyword>
<dbReference type="GO" id="GO:0005524">
    <property type="term" value="F:ATP binding"/>
    <property type="evidence" value="ECO:0007669"/>
    <property type="project" value="UniProtKB-KW"/>
</dbReference>
<evidence type="ECO:0000256" key="5">
    <source>
        <dbReference type="ARBA" id="ARBA00022679"/>
    </source>
</evidence>
<evidence type="ECO:0000256" key="7">
    <source>
        <dbReference type="ARBA" id="ARBA00022741"/>
    </source>
</evidence>
<dbReference type="InterPro" id="IPR018095">
    <property type="entry name" value="Thymidylate_kin_CS"/>
</dbReference>
<keyword evidence="7" id="KW-0547">Nucleotide-binding</keyword>
<dbReference type="GO" id="GO:0004550">
    <property type="term" value="F:nucleoside diphosphate kinase activity"/>
    <property type="evidence" value="ECO:0007669"/>
    <property type="project" value="EnsemblFungi"/>
</dbReference>
<dbReference type="GO" id="GO:0006227">
    <property type="term" value="P:dUDP biosynthetic process"/>
    <property type="evidence" value="ECO:0007669"/>
    <property type="project" value="EnsemblFungi"/>
</dbReference>
<dbReference type="InterPro" id="IPR039430">
    <property type="entry name" value="Thymidylate_kin-like_dom"/>
</dbReference>
<dbReference type="Pfam" id="PF02223">
    <property type="entry name" value="Thymidylate_kin"/>
    <property type="match status" value="1"/>
</dbReference>
<reference evidence="12" key="1">
    <citation type="submission" date="2016-02" db="EMBL/GenBank/DDBJ databases">
        <title>Comparative genomics of biotechnologically important yeasts.</title>
        <authorList>
            <consortium name="DOE Joint Genome Institute"/>
            <person name="Riley R."/>
            <person name="Haridas S."/>
            <person name="Wolfe K.H."/>
            <person name="Lopes M.R."/>
            <person name="Hittinger C.T."/>
            <person name="Goker M."/>
            <person name="Salamov A."/>
            <person name="Wisecaver J."/>
            <person name="Long T.M."/>
            <person name="Aerts A.L."/>
            <person name="Barry K."/>
            <person name="Choi C."/>
            <person name="Clum A."/>
            <person name="Coughlan A.Y."/>
            <person name="Deshpande S."/>
            <person name="Douglass A.P."/>
            <person name="Hanson S.J."/>
            <person name="Klenk H.-P."/>
            <person name="Labutti K."/>
            <person name="Lapidus A."/>
            <person name="Lindquist E."/>
            <person name="Lipzen A."/>
            <person name="Meier-Kolthoff J.P."/>
            <person name="Ohm R.A."/>
            <person name="Otillar R.P."/>
            <person name="Pangilinan J."/>
            <person name="Peng Y."/>
            <person name="Rokas A."/>
            <person name="Rosa C.A."/>
            <person name="Scheuner C."/>
            <person name="Sibirny A.A."/>
            <person name="Slot J.C."/>
            <person name="Stielow J.B."/>
            <person name="Sun H."/>
            <person name="Kurtzman C.P."/>
            <person name="Blackwell M."/>
            <person name="Jeffries T.W."/>
            <person name="Grigoriev I.V."/>
        </authorList>
    </citation>
    <scope>NUCLEOTIDE SEQUENCE [LARGE SCALE GENOMIC DNA]</scope>
    <source>
        <strain evidence="12">NRRL Y-17796</strain>
    </source>
</reference>
<evidence type="ECO:0000256" key="1">
    <source>
        <dbReference type="ARBA" id="ARBA00004992"/>
    </source>
</evidence>
<dbReference type="SUPFAM" id="SSF52540">
    <property type="entry name" value="P-loop containing nucleoside triphosphate hydrolases"/>
    <property type="match status" value="1"/>
</dbReference>
<evidence type="ECO:0000256" key="2">
    <source>
        <dbReference type="ARBA" id="ARBA00009776"/>
    </source>
</evidence>
<evidence type="ECO:0000256" key="9">
    <source>
        <dbReference type="ARBA" id="ARBA00022840"/>
    </source>
</evidence>
<dbReference type="EC" id="2.7.4.9" evidence="3"/>
<dbReference type="Gene3D" id="3.40.50.300">
    <property type="entry name" value="P-loop containing nucleotide triphosphate hydrolases"/>
    <property type="match status" value="1"/>
</dbReference>
<feature type="domain" description="Thymidylate kinase-like" evidence="10">
    <location>
        <begin position="8"/>
        <end position="182"/>
    </location>
</feature>
<dbReference type="GO" id="GO:0005829">
    <property type="term" value="C:cytosol"/>
    <property type="evidence" value="ECO:0007669"/>
    <property type="project" value="TreeGrafter"/>
</dbReference>
<sequence length="209" mass="23078">MRGALIVIEGPDRAGKSTQCANMLEYLSATARSPQLVKFPVRSTTIGKMINTYLSDPSVALSDQSIHLLFSANRWELVEEVNSLLDSGKTVLLDRYIFSGIAYSAAKGLDPAWCAACDRGLPMPDLTLFIDVDPETAAARGNYGKERYEKLEFQKKVMSQFHKLLDQETSTISAVVNGADEPHKVFEAIKPHIDNLFNSSKLSAPVKHF</sequence>
<dbReference type="PANTHER" id="PTHR10344">
    <property type="entry name" value="THYMIDYLATE KINASE"/>
    <property type="match status" value="1"/>
</dbReference>
<dbReference type="FunFam" id="3.40.50.300:FF:000679">
    <property type="entry name" value="Thymidylate kinase"/>
    <property type="match status" value="1"/>
</dbReference>
<dbReference type="GO" id="GO:0004798">
    <property type="term" value="F:dTMP kinase activity"/>
    <property type="evidence" value="ECO:0007669"/>
    <property type="project" value="UniProtKB-EC"/>
</dbReference>
<dbReference type="OrthoDB" id="425602at2759"/>
<dbReference type="PROSITE" id="PS01331">
    <property type="entry name" value="THYMIDYLATE_KINASE"/>
    <property type="match status" value="1"/>
</dbReference>
<dbReference type="CDD" id="cd01672">
    <property type="entry name" value="TMPK"/>
    <property type="match status" value="1"/>
</dbReference>
<organism evidence="11 12">
    <name type="scientific">Tortispora caseinolytica NRRL Y-17796</name>
    <dbReference type="NCBI Taxonomy" id="767744"/>
    <lineage>
        <taxon>Eukaryota</taxon>
        <taxon>Fungi</taxon>
        <taxon>Dikarya</taxon>
        <taxon>Ascomycota</taxon>
        <taxon>Saccharomycotina</taxon>
        <taxon>Trigonopsidomycetes</taxon>
        <taxon>Trigonopsidales</taxon>
        <taxon>Trigonopsidaceae</taxon>
        <taxon>Tortispora</taxon>
    </lineage>
</organism>
<evidence type="ECO:0000259" key="10">
    <source>
        <dbReference type="Pfam" id="PF02223"/>
    </source>
</evidence>
<dbReference type="GO" id="GO:0006235">
    <property type="term" value="P:dTTP biosynthetic process"/>
    <property type="evidence" value="ECO:0007669"/>
    <property type="project" value="EnsemblFungi"/>
</dbReference>
<evidence type="ECO:0000256" key="8">
    <source>
        <dbReference type="ARBA" id="ARBA00022777"/>
    </source>
</evidence>
<keyword evidence="9" id="KW-0067">ATP-binding</keyword>
<protein>
    <recommendedName>
        <fullName evidence="4">Thymidylate kinase</fullName>
        <ecNumber evidence="3">2.7.4.9</ecNumber>
    </recommendedName>
</protein>
<keyword evidence="6" id="KW-0545">Nucleotide biosynthesis</keyword>
<dbReference type="GO" id="GO:0005634">
    <property type="term" value="C:nucleus"/>
    <property type="evidence" value="ECO:0007669"/>
    <property type="project" value="EnsemblFungi"/>
</dbReference>
<dbReference type="InterPro" id="IPR027417">
    <property type="entry name" value="P-loop_NTPase"/>
</dbReference>
<dbReference type="HAMAP" id="MF_00165">
    <property type="entry name" value="Thymidylate_kinase"/>
    <property type="match status" value="1"/>
</dbReference>
<accession>A0A1E4TAD4</accession>
<gene>
    <name evidence="11" type="ORF">CANCADRAFT_127761</name>
</gene>
<dbReference type="NCBIfam" id="TIGR00041">
    <property type="entry name" value="DTMP_kinase"/>
    <property type="match status" value="1"/>
</dbReference>
<evidence type="ECO:0000313" key="11">
    <source>
        <dbReference type="EMBL" id="ODV88699.1"/>
    </source>
</evidence>
<dbReference type="InterPro" id="IPR018094">
    <property type="entry name" value="Thymidylate_kinase"/>
</dbReference>
<keyword evidence="12" id="KW-1185">Reference proteome</keyword>